<protein>
    <submittedName>
        <fullName evidence="1 2">Oxidoreductase</fullName>
    </submittedName>
</protein>
<reference evidence="3" key="2">
    <citation type="submission" date="2017-12" db="EMBL/GenBank/DDBJ databases">
        <authorList>
            <person name="Yu X.-Y."/>
        </authorList>
    </citation>
    <scope>NUCLEOTIDE SEQUENCE [LARGE SCALE GENOMIC DNA]</scope>
    <source>
        <strain evidence="3">ZYSR67-Z</strain>
    </source>
</reference>
<sequence length="247" mass="25898">MHNEFSQRLAVVTGCSSGIGLEVCRLLLEAGTRVVGMSRTLGELAPLQHAYPQQLHWLAGDVTQPADLQALARYVQPLGAIDYLVPNAGIAELAEGVQPQAFARQWAVNGDGALNTLAVLRGQLASPAAVVFIGTFLVQRSFPGLAAYIASKAALVAYARTLAVELAAAQIRVNTVSPGPTATAIWGKLGLPEETLAAVASGVNQRLLSGEFLDAAAVAEVVLFQLSRGARGVWGQDWVVDNGFTLS</sequence>
<reference evidence="2" key="3">
    <citation type="submission" date="2017-12" db="EMBL/GenBank/DDBJ databases">
        <authorList>
            <person name="Hurst M.R.H."/>
        </authorList>
    </citation>
    <scope>NUCLEOTIDE SEQUENCE [LARGE SCALE GENOMIC DNA]</scope>
    <source>
        <strain evidence="2">ZYSR67-Z</strain>
    </source>
</reference>
<dbReference type="AlphaFoldDB" id="A0A2I0CU26"/>
<evidence type="ECO:0000313" key="1">
    <source>
        <dbReference type="EMBL" id="GGH94625.1"/>
    </source>
</evidence>
<evidence type="ECO:0000313" key="2">
    <source>
        <dbReference type="EMBL" id="PKF73033.1"/>
    </source>
</evidence>
<proteinExistence type="predicted"/>
<evidence type="ECO:0000313" key="3">
    <source>
        <dbReference type="Proteomes" id="UP000242861"/>
    </source>
</evidence>
<dbReference type="EMBL" id="PIYS01000002">
    <property type="protein sequence ID" value="PKF73033.1"/>
    <property type="molecule type" value="Genomic_DNA"/>
</dbReference>
<comment type="caution">
    <text evidence="2">The sequence shown here is derived from an EMBL/GenBank/DDBJ whole genome shotgun (WGS) entry which is preliminary data.</text>
</comment>
<dbReference type="Proteomes" id="UP000655550">
    <property type="component" value="Unassembled WGS sequence"/>
</dbReference>
<name>A0A2I0CU26_9PSED</name>
<keyword evidence="4" id="KW-1185">Reference proteome</keyword>
<dbReference type="PANTHER" id="PTHR43975:SF2">
    <property type="entry name" value="EG:BACR7A4.14 PROTEIN-RELATED"/>
    <property type="match status" value="1"/>
</dbReference>
<reference evidence="4" key="4">
    <citation type="journal article" date="2019" name="Int. J. Syst. Evol. Microbiol.">
        <title>The Global Catalogue of Microorganisms (GCM) 10K type strain sequencing project: providing services to taxonomists for standard genome sequencing and annotation.</title>
        <authorList>
            <consortium name="The Broad Institute Genomics Platform"/>
            <consortium name="The Broad Institute Genome Sequencing Center for Infectious Disease"/>
            <person name="Wu L."/>
            <person name="Ma J."/>
        </authorList>
    </citation>
    <scope>NUCLEOTIDE SEQUENCE [LARGE SCALE GENOMIC DNA]</scope>
    <source>
        <strain evidence="4">CCM 8778</strain>
    </source>
</reference>
<organism evidence="2 3">
    <name type="scientific">Pseudomonas fluvialis</name>
    <dbReference type="NCBI Taxonomy" id="1793966"/>
    <lineage>
        <taxon>Bacteria</taxon>
        <taxon>Pseudomonadati</taxon>
        <taxon>Pseudomonadota</taxon>
        <taxon>Gammaproteobacteria</taxon>
        <taxon>Pseudomonadales</taxon>
        <taxon>Pseudomonadaceae</taxon>
        <taxon>Pseudomonas</taxon>
    </lineage>
</organism>
<dbReference type="SUPFAM" id="SSF51735">
    <property type="entry name" value="NAD(P)-binding Rossmann-fold domains"/>
    <property type="match status" value="1"/>
</dbReference>
<dbReference type="PRINTS" id="PR00081">
    <property type="entry name" value="GDHRDH"/>
</dbReference>
<evidence type="ECO:0000313" key="4">
    <source>
        <dbReference type="Proteomes" id="UP000655550"/>
    </source>
</evidence>
<dbReference type="EMBL" id="BMDE01000006">
    <property type="protein sequence ID" value="GGH94625.1"/>
    <property type="molecule type" value="Genomic_DNA"/>
</dbReference>
<dbReference type="Proteomes" id="UP000242861">
    <property type="component" value="Unassembled WGS sequence"/>
</dbReference>
<dbReference type="CDD" id="cd05233">
    <property type="entry name" value="SDR_c"/>
    <property type="match status" value="1"/>
</dbReference>
<dbReference type="Pfam" id="PF13561">
    <property type="entry name" value="adh_short_C2"/>
    <property type="match status" value="1"/>
</dbReference>
<accession>A0A2I0CU26</accession>
<dbReference type="InterPro" id="IPR002347">
    <property type="entry name" value="SDR_fam"/>
</dbReference>
<gene>
    <name evidence="2" type="ORF">CW360_00805</name>
    <name evidence="1" type="ORF">GCM10007363_22000</name>
</gene>
<dbReference type="InterPro" id="IPR036291">
    <property type="entry name" value="NAD(P)-bd_dom_sf"/>
</dbReference>
<dbReference type="RefSeq" id="WP_093985784.1">
    <property type="nucleotide sequence ID" value="NZ_BMDE01000006.1"/>
</dbReference>
<dbReference type="PRINTS" id="PR00080">
    <property type="entry name" value="SDRFAMILY"/>
</dbReference>
<dbReference type="PANTHER" id="PTHR43975">
    <property type="entry name" value="ZGC:101858"/>
    <property type="match status" value="1"/>
</dbReference>
<dbReference type="Gene3D" id="3.40.50.720">
    <property type="entry name" value="NAD(P)-binding Rossmann-like Domain"/>
    <property type="match status" value="1"/>
</dbReference>
<reference evidence="1" key="1">
    <citation type="journal article" date="2014" name="Int. J. Syst. Evol. Microbiol.">
        <title>Complete genome of a new Firmicutes species belonging to the dominant human colonic microbiota ('Ruminococcus bicirculans') reveals two chromosomes and a selective capacity to utilize plant glucans.</title>
        <authorList>
            <consortium name="NISC Comparative Sequencing Program"/>
            <person name="Wegmann U."/>
            <person name="Louis P."/>
            <person name="Goesmann A."/>
            <person name="Henrissat B."/>
            <person name="Duncan S.H."/>
            <person name="Flint H.J."/>
        </authorList>
    </citation>
    <scope>NUCLEOTIDE SEQUENCE</scope>
    <source>
        <strain evidence="1">CCM 8778</strain>
    </source>
</reference>
<reference evidence="1" key="5">
    <citation type="submission" date="2024-05" db="EMBL/GenBank/DDBJ databases">
        <authorList>
            <person name="Sun Q."/>
            <person name="Sedlacek I."/>
        </authorList>
    </citation>
    <scope>NUCLEOTIDE SEQUENCE</scope>
    <source>
        <strain evidence="1">CCM 8778</strain>
    </source>
</reference>